<feature type="region of interest" description="Disordered" evidence="1">
    <location>
        <begin position="1"/>
        <end position="39"/>
    </location>
</feature>
<protein>
    <submittedName>
        <fullName evidence="3">Uncharacterized protein</fullName>
    </submittedName>
</protein>
<gene>
    <name evidence="3" type="ORF">MASH_00881</name>
</gene>
<sequence length="209" mass="21145">MSSPWARTGAPSVTLPPAPLPTPPSTAPHSAAAFPNGFPQAPEPRRRVWPWVTVGLLLAVVISAATGSMVTFAAVHKETGAPAQPAAAPPAPTPAVPQFSAADSAAAKQALCHVFDVSAGQKGQGGFRVEGNLNMPVTLQAVTSAVAVENALTPAVPTDVASAARRYITTTLDAATAAMGNTSLNEINRLTTVSNGAVDALLDVCGLPR</sequence>
<keyword evidence="2" id="KW-1133">Transmembrane helix</keyword>
<accession>A0A187NED0</accession>
<evidence type="ECO:0000256" key="2">
    <source>
        <dbReference type="SAM" id="Phobius"/>
    </source>
</evidence>
<feature type="transmembrane region" description="Helical" evidence="2">
    <location>
        <begin position="48"/>
        <end position="75"/>
    </location>
</feature>
<geneLocation type="plasmid" evidence="3">
    <name>pMA100</name>
</geneLocation>
<dbReference type="EMBL" id="KR997898">
    <property type="protein sequence ID" value="AKT73121.1"/>
    <property type="molecule type" value="Genomic_DNA"/>
</dbReference>
<feature type="compositionally biased region" description="Pro residues" evidence="1">
    <location>
        <begin position="14"/>
        <end position="26"/>
    </location>
</feature>
<evidence type="ECO:0000256" key="1">
    <source>
        <dbReference type="SAM" id="MobiDB-lite"/>
    </source>
</evidence>
<dbReference type="AlphaFoldDB" id="A0A187NED0"/>
<keyword evidence="2" id="KW-0812">Transmembrane</keyword>
<keyword evidence="2" id="KW-0472">Membrane</keyword>
<organism evidence="3">
    <name type="scientific">Mycobacterium avium subsp. hominissuis</name>
    <dbReference type="NCBI Taxonomy" id="439334"/>
    <lineage>
        <taxon>Bacteria</taxon>
        <taxon>Bacillati</taxon>
        <taxon>Actinomycetota</taxon>
        <taxon>Actinomycetes</taxon>
        <taxon>Mycobacteriales</taxon>
        <taxon>Mycobacteriaceae</taxon>
        <taxon>Mycobacterium</taxon>
        <taxon>Mycobacterium avium complex (MAC)</taxon>
    </lineage>
</organism>
<keyword evidence="3" id="KW-0614">Plasmid</keyword>
<reference evidence="3" key="1">
    <citation type="submission" date="2015-05" db="EMBL/GenBank/DDBJ databases">
        <authorList>
            <person name="Machado G.E."/>
            <person name="Matsumoto C.K."/>
            <person name="Rabello M.S."/>
            <person name="Almeida L.G.P."/>
            <person name="Leao S.C."/>
        </authorList>
    </citation>
    <scope>NUCLEOTIDE SEQUENCE</scope>
    <source>
        <strain evidence="3">88Br</strain>
        <plasmid evidence="3">pMA100</plasmid>
    </source>
</reference>
<proteinExistence type="predicted"/>
<evidence type="ECO:0000313" key="3">
    <source>
        <dbReference type="EMBL" id="AKT73121.1"/>
    </source>
</evidence>
<name>A0A187NED0_MYCAV</name>